<dbReference type="AlphaFoldDB" id="A0A8S4E2H5"/>
<comment type="caution">
    <text evidence="1">The sequence shown here is derived from an EMBL/GenBank/DDBJ whole genome shotgun (WGS) entry which is preliminary data.</text>
</comment>
<accession>A0A8S4E2H5</accession>
<evidence type="ECO:0000313" key="1">
    <source>
        <dbReference type="EMBL" id="CAG9108304.1"/>
    </source>
</evidence>
<evidence type="ECO:0000313" key="2">
    <source>
        <dbReference type="Proteomes" id="UP000653454"/>
    </source>
</evidence>
<dbReference type="Proteomes" id="UP000653454">
    <property type="component" value="Unassembled WGS sequence"/>
</dbReference>
<gene>
    <name evidence="1" type="ORF">PLXY2_LOCUS3891</name>
</gene>
<dbReference type="InterPro" id="IPR036388">
    <property type="entry name" value="WH-like_DNA-bd_sf"/>
</dbReference>
<name>A0A8S4E2H5_PLUXY</name>
<proteinExistence type="predicted"/>
<protein>
    <submittedName>
        <fullName evidence="1">(diamondback moth) hypothetical protein</fullName>
    </submittedName>
</protein>
<keyword evidence="2" id="KW-1185">Reference proteome</keyword>
<sequence length="154" mass="17198">MSSTVAPVLQKRLEGLMMCMVTVSQKKKQNFDLQNKPRGRPETKVDNEELKAIVEADPSQTTSELAAGSGVSDKTILIHLKQIGKVKKLERPPYNCDGITVCFADIKRYPLSARDAAWLRSRRVPVCAPVVLSTYLTDDARPNVEELCLPEFRP</sequence>
<reference evidence="1" key="1">
    <citation type="submission" date="2020-11" db="EMBL/GenBank/DDBJ databases">
        <authorList>
            <person name="Whiteford S."/>
        </authorList>
    </citation>
    <scope>NUCLEOTIDE SEQUENCE</scope>
</reference>
<organism evidence="1 2">
    <name type="scientific">Plutella xylostella</name>
    <name type="common">Diamondback moth</name>
    <name type="synonym">Plutella maculipennis</name>
    <dbReference type="NCBI Taxonomy" id="51655"/>
    <lineage>
        <taxon>Eukaryota</taxon>
        <taxon>Metazoa</taxon>
        <taxon>Ecdysozoa</taxon>
        <taxon>Arthropoda</taxon>
        <taxon>Hexapoda</taxon>
        <taxon>Insecta</taxon>
        <taxon>Pterygota</taxon>
        <taxon>Neoptera</taxon>
        <taxon>Endopterygota</taxon>
        <taxon>Lepidoptera</taxon>
        <taxon>Glossata</taxon>
        <taxon>Ditrysia</taxon>
        <taxon>Yponomeutoidea</taxon>
        <taxon>Plutellidae</taxon>
        <taxon>Plutella</taxon>
    </lineage>
</organism>
<dbReference type="Gene3D" id="1.10.10.10">
    <property type="entry name" value="Winged helix-like DNA-binding domain superfamily/Winged helix DNA-binding domain"/>
    <property type="match status" value="1"/>
</dbReference>
<dbReference type="EMBL" id="CAJHNJ030000010">
    <property type="protein sequence ID" value="CAG9108304.1"/>
    <property type="molecule type" value="Genomic_DNA"/>
</dbReference>